<dbReference type="InterPro" id="IPR052891">
    <property type="entry name" value="DNA-3mA_glycosylase"/>
</dbReference>
<reference evidence="2 3" key="1">
    <citation type="journal article" date="2019" name="Syst. Appl. Microbiol.">
        <title>Characterization of Bifidobacterium species in feaces of the Egyptian fruit bat: Description of B. vespertilionis sp. nov. and B. rousetti sp. nov.</title>
        <authorList>
            <person name="Modesto M."/>
            <person name="Satti M."/>
            <person name="Watanabe K."/>
            <person name="Puglisi E."/>
            <person name="Morelli L."/>
            <person name="Huang C.-H."/>
            <person name="Liou J.-S."/>
            <person name="Miyashita M."/>
            <person name="Tamura T."/>
            <person name="Saito S."/>
            <person name="Mori K."/>
            <person name="Huang L."/>
            <person name="Sciavilla P."/>
            <person name="Sandri C."/>
            <person name="Spiezio C."/>
            <person name="Vitali F."/>
            <person name="Cavalieri D."/>
            <person name="Perpetuini G."/>
            <person name="Tofalo R."/>
            <person name="Bonetti A."/>
            <person name="Arita M."/>
            <person name="Mattarelli P."/>
        </authorList>
    </citation>
    <scope>NUCLEOTIDE SEQUENCE [LARGE SCALE GENOMIC DNA]</scope>
    <source>
        <strain evidence="2 3">RST27</strain>
    </source>
</reference>
<keyword evidence="1" id="KW-0479">Metal-binding</keyword>
<evidence type="ECO:0000313" key="3">
    <source>
        <dbReference type="Proteomes" id="UP000326060"/>
    </source>
</evidence>
<feature type="binding site" evidence="1">
    <location>
        <position position="181"/>
    </location>
    <ligand>
        <name>Zn(2+)</name>
        <dbReference type="ChEBI" id="CHEBI:29105"/>
    </ligand>
</feature>
<feature type="binding site" evidence="1">
    <location>
        <position position="177"/>
    </location>
    <ligand>
        <name>Zn(2+)</name>
        <dbReference type="ChEBI" id="CHEBI:29105"/>
    </ligand>
</feature>
<evidence type="ECO:0000256" key="1">
    <source>
        <dbReference type="PIRSR" id="PIRSR605019-1"/>
    </source>
</evidence>
<proteinExistence type="predicted"/>
<dbReference type="GO" id="GO:0046872">
    <property type="term" value="F:metal ion binding"/>
    <property type="evidence" value="ECO:0007669"/>
    <property type="project" value="UniProtKB-KW"/>
</dbReference>
<name>A0A5M9ZAQ9_9BIFI</name>
<organism evidence="2 3">
    <name type="scientific">Bifidobacterium callitrichos</name>
    <dbReference type="NCBI Taxonomy" id="762209"/>
    <lineage>
        <taxon>Bacteria</taxon>
        <taxon>Bacillati</taxon>
        <taxon>Actinomycetota</taxon>
        <taxon>Actinomycetes</taxon>
        <taxon>Bifidobacteriales</taxon>
        <taxon>Bifidobacteriaceae</taxon>
        <taxon>Bifidobacterium</taxon>
    </lineage>
</organism>
<dbReference type="AlphaFoldDB" id="A0A5M9ZAQ9"/>
<accession>A0A5M9ZAQ9</accession>
<evidence type="ECO:0000313" key="2">
    <source>
        <dbReference type="EMBL" id="KAA8815586.1"/>
    </source>
</evidence>
<protein>
    <submittedName>
        <fullName evidence="2">DNA-3-methyladenine glycosylase I</fullName>
    </submittedName>
</protein>
<dbReference type="PANTHER" id="PTHR30037">
    <property type="entry name" value="DNA-3-METHYLADENINE GLYCOSYLASE 1"/>
    <property type="match status" value="1"/>
</dbReference>
<dbReference type="PANTHER" id="PTHR30037:SF4">
    <property type="entry name" value="DNA-3-METHYLADENINE GLYCOSYLASE I"/>
    <property type="match status" value="1"/>
</dbReference>
<feature type="binding site" evidence="1">
    <location>
        <position position="10"/>
    </location>
    <ligand>
        <name>Zn(2+)</name>
        <dbReference type="ChEBI" id="CHEBI:29105"/>
    </ligand>
</feature>
<dbReference type="InterPro" id="IPR005019">
    <property type="entry name" value="Adenine_glyco"/>
</dbReference>
<gene>
    <name evidence="2" type="ORF">EMB92_08910</name>
</gene>
<dbReference type="Proteomes" id="UP000326060">
    <property type="component" value="Unassembled WGS sequence"/>
</dbReference>
<dbReference type="Pfam" id="PF03352">
    <property type="entry name" value="Adenine_glyco"/>
    <property type="match status" value="1"/>
</dbReference>
<dbReference type="EMBL" id="RZJP01000004">
    <property type="protein sequence ID" value="KAA8815586.1"/>
    <property type="molecule type" value="Genomic_DNA"/>
</dbReference>
<dbReference type="InterPro" id="IPR011257">
    <property type="entry name" value="DNA_glycosylase"/>
</dbReference>
<comment type="caution">
    <text evidence="2">The sequence shown here is derived from an EMBL/GenBank/DDBJ whole genome shotgun (WGS) entry which is preliminary data.</text>
</comment>
<dbReference type="Gene3D" id="1.10.340.30">
    <property type="entry name" value="Hypothetical protein, domain 2"/>
    <property type="match status" value="1"/>
</dbReference>
<feature type="binding site" evidence="1">
    <location>
        <position position="24"/>
    </location>
    <ligand>
        <name>Zn(2+)</name>
        <dbReference type="ChEBI" id="CHEBI:29105"/>
    </ligand>
</feature>
<sequence>MMGDDCRPRCGWCNLNNPAYVAYHDTEWGVPTRDDGRLFEMLMLEPFQAGLSWETILNKRGNFRRAFDGYSIERICAYGEAKIAELMGDPGIIRNRRKIEAAINNAQVFRSMQATEPGGFAGYIWRFTDGRVIHETGKSTSVLSDAVAADLKSRGMRFIGSTTAYAYLQSIGVIRSHEPGCFLYGDGGGAAAAR</sequence>
<dbReference type="GO" id="GO:0006284">
    <property type="term" value="P:base-excision repair"/>
    <property type="evidence" value="ECO:0007669"/>
    <property type="project" value="InterPro"/>
</dbReference>
<keyword evidence="1" id="KW-0862">Zinc</keyword>
<dbReference type="GO" id="GO:0008725">
    <property type="term" value="F:DNA-3-methyladenine glycosylase activity"/>
    <property type="evidence" value="ECO:0007669"/>
    <property type="project" value="InterPro"/>
</dbReference>
<dbReference type="SUPFAM" id="SSF48150">
    <property type="entry name" value="DNA-glycosylase"/>
    <property type="match status" value="1"/>
</dbReference>